<dbReference type="InParanoid" id="A0A5C3NYK3"/>
<dbReference type="Proteomes" id="UP000308197">
    <property type="component" value="Unassembled WGS sequence"/>
</dbReference>
<accession>A0A5C3NYK3</accession>
<evidence type="ECO:0000313" key="2">
    <source>
        <dbReference type="Proteomes" id="UP000308197"/>
    </source>
</evidence>
<reference evidence="1 2" key="1">
    <citation type="journal article" date="2019" name="Nat. Ecol. Evol.">
        <title>Megaphylogeny resolves global patterns of mushroom evolution.</title>
        <authorList>
            <person name="Varga T."/>
            <person name="Krizsan K."/>
            <person name="Foldi C."/>
            <person name="Dima B."/>
            <person name="Sanchez-Garcia M."/>
            <person name="Sanchez-Ramirez S."/>
            <person name="Szollosi G.J."/>
            <person name="Szarkandi J.G."/>
            <person name="Papp V."/>
            <person name="Albert L."/>
            <person name="Andreopoulos W."/>
            <person name="Angelini C."/>
            <person name="Antonin V."/>
            <person name="Barry K.W."/>
            <person name="Bougher N.L."/>
            <person name="Buchanan P."/>
            <person name="Buyck B."/>
            <person name="Bense V."/>
            <person name="Catcheside P."/>
            <person name="Chovatia M."/>
            <person name="Cooper J."/>
            <person name="Damon W."/>
            <person name="Desjardin D."/>
            <person name="Finy P."/>
            <person name="Geml J."/>
            <person name="Haridas S."/>
            <person name="Hughes K."/>
            <person name="Justo A."/>
            <person name="Karasinski D."/>
            <person name="Kautmanova I."/>
            <person name="Kiss B."/>
            <person name="Kocsube S."/>
            <person name="Kotiranta H."/>
            <person name="LaButti K.M."/>
            <person name="Lechner B.E."/>
            <person name="Liimatainen K."/>
            <person name="Lipzen A."/>
            <person name="Lukacs Z."/>
            <person name="Mihaltcheva S."/>
            <person name="Morgado L.N."/>
            <person name="Niskanen T."/>
            <person name="Noordeloos M.E."/>
            <person name="Ohm R.A."/>
            <person name="Ortiz-Santana B."/>
            <person name="Ovrebo C."/>
            <person name="Racz N."/>
            <person name="Riley R."/>
            <person name="Savchenko A."/>
            <person name="Shiryaev A."/>
            <person name="Soop K."/>
            <person name="Spirin V."/>
            <person name="Szebenyi C."/>
            <person name="Tomsovsky M."/>
            <person name="Tulloss R.E."/>
            <person name="Uehling J."/>
            <person name="Grigoriev I.V."/>
            <person name="Vagvolgyi C."/>
            <person name="Papp T."/>
            <person name="Martin F.M."/>
            <person name="Miettinen O."/>
            <person name="Hibbett D.S."/>
            <person name="Nagy L.G."/>
        </authorList>
    </citation>
    <scope>NUCLEOTIDE SEQUENCE [LARGE SCALE GENOMIC DNA]</scope>
    <source>
        <strain evidence="1 2">HHB13444</strain>
    </source>
</reference>
<organism evidence="1 2">
    <name type="scientific">Polyporus arcularius HHB13444</name>
    <dbReference type="NCBI Taxonomy" id="1314778"/>
    <lineage>
        <taxon>Eukaryota</taxon>
        <taxon>Fungi</taxon>
        <taxon>Dikarya</taxon>
        <taxon>Basidiomycota</taxon>
        <taxon>Agaricomycotina</taxon>
        <taxon>Agaricomycetes</taxon>
        <taxon>Polyporales</taxon>
        <taxon>Polyporaceae</taxon>
        <taxon>Polyporus</taxon>
    </lineage>
</organism>
<gene>
    <name evidence="1" type="ORF">K466DRAFT_591245</name>
</gene>
<keyword evidence="2" id="KW-1185">Reference proteome</keyword>
<proteinExistence type="predicted"/>
<dbReference type="AlphaFoldDB" id="A0A5C3NYK3"/>
<dbReference type="EMBL" id="ML211603">
    <property type="protein sequence ID" value="TFK81438.1"/>
    <property type="molecule type" value="Genomic_DNA"/>
</dbReference>
<sequence>MFSSRSSRTSTASEVNSAQNWTALSAADVCSPRDAVQSADLNVYVPYSAVDRWVRYLKIHEGYVDNDRKTPAETSTMLTTAVSTLLCTSFTQAVLIIPRLVSTSFRVIPTLPIPHFWTTQVMVFLTAKCRFTRLQEQLRALLTSARDHAPRPVIILGREVLRVGVRRPGSTYMPVILIGLGRLYRQAQCEGELSRECPFTPPLDRGFQFSYARVGRSS</sequence>
<evidence type="ECO:0000313" key="1">
    <source>
        <dbReference type="EMBL" id="TFK81438.1"/>
    </source>
</evidence>
<protein>
    <submittedName>
        <fullName evidence="1">Uncharacterized protein</fullName>
    </submittedName>
</protein>
<name>A0A5C3NYK3_9APHY</name>